<dbReference type="PANTHER" id="PTHR24276">
    <property type="entry name" value="POLYSERASE-RELATED"/>
    <property type="match status" value="1"/>
</dbReference>
<dbReference type="STRING" id="796925.A0A137P502"/>
<dbReference type="PRINTS" id="PR00722">
    <property type="entry name" value="CHYMOTRYPSIN"/>
</dbReference>
<dbReference type="FunFam" id="2.40.10.10:FF:000068">
    <property type="entry name" value="transmembrane protease serine 2"/>
    <property type="match status" value="1"/>
</dbReference>
<dbReference type="Gene3D" id="2.40.10.10">
    <property type="entry name" value="Trypsin-like serine proteases"/>
    <property type="match status" value="1"/>
</dbReference>
<sequence length="224" mass="23762">IVGGQQTEAFQYPFMVFVTDKKQQCGGTIVGRNLIVTAAHCITSQNPSEYRVVAHRHNLQTDTGSEGAVTFQVNEVVVHPSYDPQSFDNDIALLILNNDNANAISGFDMDKMIKLDTQGQRDGSATKVIGWGRTQGGGATSPVLKETDLKIVGGDQCSRLFGPFNPSYKICAAPVHEGDSACQGDSGGPLISGDTLVGVVSHGAPNCNGPASVYTRVSNYASWI</sequence>
<evidence type="ECO:0000256" key="5">
    <source>
        <dbReference type="ARBA" id="ARBA00023157"/>
    </source>
</evidence>
<accession>A0A137P502</accession>
<evidence type="ECO:0000256" key="6">
    <source>
        <dbReference type="RuleBase" id="RU363034"/>
    </source>
</evidence>
<evidence type="ECO:0000256" key="4">
    <source>
        <dbReference type="ARBA" id="ARBA00022825"/>
    </source>
</evidence>
<dbReference type="SMART" id="SM00020">
    <property type="entry name" value="Tryp_SPc"/>
    <property type="match status" value="1"/>
</dbReference>
<dbReference type="InterPro" id="IPR050430">
    <property type="entry name" value="Peptidase_S1"/>
</dbReference>
<protein>
    <submittedName>
        <fullName evidence="8">Trypsin-like serine protease</fullName>
    </submittedName>
</protein>
<keyword evidence="3 6" id="KW-0378">Hydrolase</keyword>
<comment type="similarity">
    <text evidence="1">Belongs to the peptidase S1 family.</text>
</comment>
<reference evidence="8 9" key="1">
    <citation type="journal article" date="2015" name="Genome Biol. Evol.">
        <title>Phylogenomic analyses indicate that early fungi evolved digesting cell walls of algal ancestors of land plants.</title>
        <authorList>
            <person name="Chang Y."/>
            <person name="Wang S."/>
            <person name="Sekimoto S."/>
            <person name="Aerts A.L."/>
            <person name="Choi C."/>
            <person name="Clum A."/>
            <person name="LaButti K.M."/>
            <person name="Lindquist E.A."/>
            <person name="Yee Ngan C."/>
            <person name="Ohm R.A."/>
            <person name="Salamov A.A."/>
            <person name="Grigoriev I.V."/>
            <person name="Spatafora J.W."/>
            <person name="Berbee M.L."/>
        </authorList>
    </citation>
    <scope>NUCLEOTIDE SEQUENCE [LARGE SCALE GENOMIC DNA]</scope>
    <source>
        <strain evidence="8 9">NRRL 28638</strain>
    </source>
</reference>
<keyword evidence="9" id="KW-1185">Reference proteome</keyword>
<name>A0A137P502_CONC2</name>
<evidence type="ECO:0000256" key="3">
    <source>
        <dbReference type="ARBA" id="ARBA00022801"/>
    </source>
</evidence>
<evidence type="ECO:0000259" key="7">
    <source>
        <dbReference type="PROSITE" id="PS50240"/>
    </source>
</evidence>
<dbReference type="InterPro" id="IPR043504">
    <property type="entry name" value="Peptidase_S1_PA_chymotrypsin"/>
</dbReference>
<keyword evidence="4 6" id="KW-0720">Serine protease</keyword>
<proteinExistence type="inferred from homology"/>
<dbReference type="Pfam" id="PF00089">
    <property type="entry name" value="Trypsin"/>
    <property type="match status" value="1"/>
</dbReference>
<gene>
    <name evidence="8" type="ORF">CONCODRAFT_23458</name>
</gene>
<dbReference type="InterPro" id="IPR001314">
    <property type="entry name" value="Peptidase_S1A"/>
</dbReference>
<dbReference type="InterPro" id="IPR018114">
    <property type="entry name" value="TRYPSIN_HIS"/>
</dbReference>
<dbReference type="PROSITE" id="PS50240">
    <property type="entry name" value="TRYPSIN_DOM"/>
    <property type="match status" value="1"/>
</dbReference>
<keyword evidence="5" id="KW-1015">Disulfide bond</keyword>
<dbReference type="Proteomes" id="UP000070444">
    <property type="component" value="Unassembled WGS sequence"/>
</dbReference>
<keyword evidence="2 6" id="KW-0645">Protease</keyword>
<evidence type="ECO:0000256" key="1">
    <source>
        <dbReference type="ARBA" id="ARBA00007664"/>
    </source>
</evidence>
<dbReference type="InterPro" id="IPR033116">
    <property type="entry name" value="TRYPSIN_SER"/>
</dbReference>
<feature type="domain" description="Peptidase S1" evidence="7">
    <location>
        <begin position="1"/>
        <end position="224"/>
    </location>
</feature>
<dbReference type="PROSITE" id="PS00135">
    <property type="entry name" value="TRYPSIN_SER"/>
    <property type="match status" value="1"/>
</dbReference>
<dbReference type="GO" id="GO:0004252">
    <property type="term" value="F:serine-type endopeptidase activity"/>
    <property type="evidence" value="ECO:0007669"/>
    <property type="project" value="InterPro"/>
</dbReference>
<feature type="non-terminal residue" evidence="8">
    <location>
        <position position="1"/>
    </location>
</feature>
<dbReference type="AlphaFoldDB" id="A0A137P502"/>
<evidence type="ECO:0000313" key="8">
    <source>
        <dbReference type="EMBL" id="KXN70029.1"/>
    </source>
</evidence>
<dbReference type="InterPro" id="IPR001254">
    <property type="entry name" value="Trypsin_dom"/>
</dbReference>
<dbReference type="CDD" id="cd00190">
    <property type="entry name" value="Tryp_SPc"/>
    <property type="match status" value="1"/>
</dbReference>
<dbReference type="FunFam" id="2.40.10.10:FF:000036">
    <property type="entry name" value="Trypsin beta"/>
    <property type="match status" value="1"/>
</dbReference>
<dbReference type="PROSITE" id="PS00134">
    <property type="entry name" value="TRYPSIN_HIS"/>
    <property type="match status" value="1"/>
</dbReference>
<evidence type="ECO:0000313" key="9">
    <source>
        <dbReference type="Proteomes" id="UP000070444"/>
    </source>
</evidence>
<feature type="non-terminal residue" evidence="8">
    <location>
        <position position="224"/>
    </location>
</feature>
<organism evidence="8 9">
    <name type="scientific">Conidiobolus coronatus (strain ATCC 28846 / CBS 209.66 / NRRL 28638)</name>
    <name type="common">Delacroixia coronata</name>
    <dbReference type="NCBI Taxonomy" id="796925"/>
    <lineage>
        <taxon>Eukaryota</taxon>
        <taxon>Fungi</taxon>
        <taxon>Fungi incertae sedis</taxon>
        <taxon>Zoopagomycota</taxon>
        <taxon>Entomophthoromycotina</taxon>
        <taxon>Entomophthoromycetes</taxon>
        <taxon>Entomophthorales</taxon>
        <taxon>Ancylistaceae</taxon>
        <taxon>Conidiobolus</taxon>
    </lineage>
</organism>
<dbReference type="OrthoDB" id="6380398at2759"/>
<dbReference type="SUPFAM" id="SSF50494">
    <property type="entry name" value="Trypsin-like serine proteases"/>
    <property type="match status" value="1"/>
</dbReference>
<dbReference type="EMBL" id="KQ964515">
    <property type="protein sequence ID" value="KXN70029.1"/>
    <property type="molecule type" value="Genomic_DNA"/>
</dbReference>
<evidence type="ECO:0000256" key="2">
    <source>
        <dbReference type="ARBA" id="ARBA00022670"/>
    </source>
</evidence>
<dbReference type="PANTHER" id="PTHR24276:SF96">
    <property type="entry name" value="PEPTIDASE S1 DOMAIN-CONTAINING PROTEIN"/>
    <property type="match status" value="1"/>
</dbReference>
<dbReference type="GO" id="GO:0006508">
    <property type="term" value="P:proteolysis"/>
    <property type="evidence" value="ECO:0007669"/>
    <property type="project" value="UniProtKB-KW"/>
</dbReference>
<dbReference type="InterPro" id="IPR009003">
    <property type="entry name" value="Peptidase_S1_PA"/>
</dbReference>